<evidence type="ECO:0000256" key="7">
    <source>
        <dbReference type="SAM" id="Phobius"/>
    </source>
</evidence>
<evidence type="ECO:0000313" key="10">
    <source>
        <dbReference type="Proteomes" id="UP000051576"/>
    </source>
</evidence>
<keyword evidence="5 7" id="KW-1133">Transmembrane helix</keyword>
<reference evidence="9 10" key="1">
    <citation type="journal article" date="2015" name="Genome Announc.">
        <title>Expanding the biotechnology potential of lactobacilli through comparative genomics of 213 strains and associated genera.</title>
        <authorList>
            <person name="Sun Z."/>
            <person name="Harris H.M."/>
            <person name="McCann A."/>
            <person name="Guo C."/>
            <person name="Argimon S."/>
            <person name="Zhang W."/>
            <person name="Yang X."/>
            <person name="Jeffery I.B."/>
            <person name="Cooney J.C."/>
            <person name="Kagawa T.F."/>
            <person name="Liu W."/>
            <person name="Song Y."/>
            <person name="Salvetti E."/>
            <person name="Wrobel A."/>
            <person name="Rasinkangas P."/>
            <person name="Parkhill J."/>
            <person name="Rea M.C."/>
            <person name="O'Sullivan O."/>
            <person name="Ritari J."/>
            <person name="Douillard F.P."/>
            <person name="Paul Ross R."/>
            <person name="Yang R."/>
            <person name="Briner A.E."/>
            <person name="Felis G.E."/>
            <person name="de Vos W.M."/>
            <person name="Barrangou R."/>
            <person name="Klaenhammer T.R."/>
            <person name="Caufield P.W."/>
            <person name="Cui Y."/>
            <person name="Zhang H."/>
            <person name="O'Toole P.W."/>
        </authorList>
    </citation>
    <scope>NUCLEOTIDE SEQUENCE [LARGE SCALE GENOMIC DNA]</scope>
    <source>
        <strain evidence="9 10">DSM 20605</strain>
    </source>
</reference>
<dbReference type="AlphaFoldDB" id="A0A0R2CLQ0"/>
<dbReference type="OrthoDB" id="9813426at2"/>
<dbReference type="STRING" id="1133569.FD21_GL000879"/>
<feature type="transmembrane region" description="Helical" evidence="7">
    <location>
        <begin position="51"/>
        <end position="73"/>
    </location>
</feature>
<comment type="caution">
    <text evidence="9">The sequence shown here is derived from an EMBL/GenBank/DDBJ whole genome shotgun (WGS) entry which is preliminary data.</text>
</comment>
<dbReference type="PANTHER" id="PTHR42709">
    <property type="entry name" value="ALKALINE PHOSPHATASE LIKE PROTEIN"/>
    <property type="match status" value="1"/>
</dbReference>
<comment type="subcellular location">
    <subcellularLocation>
        <location evidence="1">Cell membrane</location>
        <topology evidence="1">Multi-pass membrane protein</topology>
    </subcellularLocation>
</comment>
<keyword evidence="3" id="KW-1003">Cell membrane</keyword>
<evidence type="ECO:0000256" key="3">
    <source>
        <dbReference type="ARBA" id="ARBA00022475"/>
    </source>
</evidence>
<name>A0A0R2CLQ0_9LACO</name>
<dbReference type="RefSeq" id="WP_010579670.1">
    <property type="nucleotide sequence ID" value="NZ_AHYZ01000029.1"/>
</dbReference>
<dbReference type="eggNOG" id="COG0586">
    <property type="taxonomic scope" value="Bacteria"/>
</dbReference>
<keyword evidence="4 7" id="KW-0812">Transmembrane</keyword>
<dbReference type="Pfam" id="PF09335">
    <property type="entry name" value="VTT_dom"/>
    <property type="match status" value="1"/>
</dbReference>
<evidence type="ECO:0000256" key="5">
    <source>
        <dbReference type="ARBA" id="ARBA00022989"/>
    </source>
</evidence>
<evidence type="ECO:0000313" key="9">
    <source>
        <dbReference type="EMBL" id="KRM88739.1"/>
    </source>
</evidence>
<comment type="similarity">
    <text evidence="2">Belongs to the DedA family.</text>
</comment>
<evidence type="ECO:0000256" key="1">
    <source>
        <dbReference type="ARBA" id="ARBA00004651"/>
    </source>
</evidence>
<accession>A0A0R2CLQ0</accession>
<evidence type="ECO:0000259" key="8">
    <source>
        <dbReference type="Pfam" id="PF09335"/>
    </source>
</evidence>
<organism evidence="9 10">
    <name type="scientific">Liquorilactobacillus vini DSM 20605</name>
    <dbReference type="NCBI Taxonomy" id="1133569"/>
    <lineage>
        <taxon>Bacteria</taxon>
        <taxon>Bacillati</taxon>
        <taxon>Bacillota</taxon>
        <taxon>Bacilli</taxon>
        <taxon>Lactobacillales</taxon>
        <taxon>Lactobacillaceae</taxon>
        <taxon>Liquorilactobacillus</taxon>
    </lineage>
</organism>
<dbReference type="InterPro" id="IPR051311">
    <property type="entry name" value="DedA_domain"/>
</dbReference>
<proteinExistence type="inferred from homology"/>
<dbReference type="GO" id="GO:0005886">
    <property type="term" value="C:plasma membrane"/>
    <property type="evidence" value="ECO:0007669"/>
    <property type="project" value="UniProtKB-SubCell"/>
</dbReference>
<feature type="transmembrane region" description="Helical" evidence="7">
    <location>
        <begin position="142"/>
        <end position="165"/>
    </location>
</feature>
<dbReference type="EMBL" id="AYYX01000023">
    <property type="protein sequence ID" value="KRM88739.1"/>
    <property type="molecule type" value="Genomic_DNA"/>
</dbReference>
<keyword evidence="10" id="KW-1185">Reference proteome</keyword>
<dbReference type="PANTHER" id="PTHR42709:SF6">
    <property type="entry name" value="UNDECAPRENYL PHOSPHATE TRANSPORTER A"/>
    <property type="match status" value="1"/>
</dbReference>
<gene>
    <name evidence="9" type="ORF">FD21_GL000879</name>
</gene>
<dbReference type="PATRIC" id="fig|1133569.4.peg.968"/>
<dbReference type="InterPro" id="IPR032816">
    <property type="entry name" value="VTT_dom"/>
</dbReference>
<feature type="transmembrane region" description="Helical" evidence="7">
    <location>
        <begin position="177"/>
        <end position="196"/>
    </location>
</feature>
<evidence type="ECO:0000256" key="4">
    <source>
        <dbReference type="ARBA" id="ARBA00022692"/>
    </source>
</evidence>
<protein>
    <submittedName>
        <fullName evidence="9">Alkaline phosphatase</fullName>
    </submittedName>
</protein>
<keyword evidence="6 7" id="KW-0472">Membrane</keyword>
<dbReference type="Proteomes" id="UP000051576">
    <property type="component" value="Unassembled WGS sequence"/>
</dbReference>
<sequence length="205" mass="22751">MNTAFLTEIINQYGYLGIALLLAVENIFPPIPSEIVLAFTGFATLNTSLQVVPSIIFATLGALIGALVLYFLGKIISAERLEKILAGKAGKFLHLKPEAIEKSANFFYRHGGPAVFFGRCVPVIRSLISIPAGMTNYPLGKFLALTTLGTLIWNTALIWLGRLAGHAWPHFVSIFETYGRLILSLMIVVMLIYFWLRKKRQPKIK</sequence>
<evidence type="ECO:0000256" key="6">
    <source>
        <dbReference type="ARBA" id="ARBA00023136"/>
    </source>
</evidence>
<feature type="transmembrane region" description="Helical" evidence="7">
    <location>
        <begin position="12"/>
        <end position="31"/>
    </location>
</feature>
<evidence type="ECO:0000256" key="2">
    <source>
        <dbReference type="ARBA" id="ARBA00010792"/>
    </source>
</evidence>
<feature type="domain" description="VTT" evidence="8">
    <location>
        <begin position="31"/>
        <end position="162"/>
    </location>
</feature>